<name>A0ABN7WRG6_GIGMA</name>
<reference evidence="1 2" key="1">
    <citation type="submission" date="2021-06" db="EMBL/GenBank/DDBJ databases">
        <authorList>
            <person name="Kallberg Y."/>
            <person name="Tangrot J."/>
            <person name="Rosling A."/>
        </authorList>
    </citation>
    <scope>NUCLEOTIDE SEQUENCE [LARGE SCALE GENOMIC DNA]</scope>
    <source>
        <strain evidence="1 2">120-4 pot B 10/14</strain>
    </source>
</reference>
<sequence length="66" mass="8068">MGKPFFFQHLIMKIPCYSEEELLGNHQNYFEKFKFLFPEQYKQEINRLTNTSVTQQLRTSNTYKEI</sequence>
<organism evidence="1 2">
    <name type="scientific">Gigaspora margarita</name>
    <dbReference type="NCBI Taxonomy" id="4874"/>
    <lineage>
        <taxon>Eukaryota</taxon>
        <taxon>Fungi</taxon>
        <taxon>Fungi incertae sedis</taxon>
        <taxon>Mucoromycota</taxon>
        <taxon>Glomeromycotina</taxon>
        <taxon>Glomeromycetes</taxon>
        <taxon>Diversisporales</taxon>
        <taxon>Gigasporaceae</taxon>
        <taxon>Gigaspora</taxon>
    </lineage>
</organism>
<gene>
    <name evidence="1" type="ORF">GMARGA_LOCUS34017</name>
</gene>
<evidence type="ECO:0000313" key="1">
    <source>
        <dbReference type="EMBL" id="CAG8838518.1"/>
    </source>
</evidence>
<protein>
    <submittedName>
        <fullName evidence="1">26185_t:CDS:1</fullName>
    </submittedName>
</protein>
<dbReference type="EMBL" id="CAJVQB010058271">
    <property type="protein sequence ID" value="CAG8838518.1"/>
    <property type="molecule type" value="Genomic_DNA"/>
</dbReference>
<comment type="caution">
    <text evidence="1">The sequence shown here is derived from an EMBL/GenBank/DDBJ whole genome shotgun (WGS) entry which is preliminary data.</text>
</comment>
<feature type="non-terminal residue" evidence="1">
    <location>
        <position position="66"/>
    </location>
</feature>
<keyword evidence="2" id="KW-1185">Reference proteome</keyword>
<proteinExistence type="predicted"/>
<dbReference type="Proteomes" id="UP000789901">
    <property type="component" value="Unassembled WGS sequence"/>
</dbReference>
<accession>A0ABN7WRG6</accession>
<evidence type="ECO:0000313" key="2">
    <source>
        <dbReference type="Proteomes" id="UP000789901"/>
    </source>
</evidence>